<sequence length="169" mass="18853">MVKTPPSLQEFRSDLNSMLELYEEVVRRVGRLFLQEEQAAEQLAASGELPRTAGLDGALKVAHHKTVEWKHRNSRLVKQVKIELGCTCQGCGVTLSSAYGRIGADFIEAHHLTPLAQAPDQGVELTAKDFAVLCPTCHRIIHRLGCPTLDFLRETVNPKVRAFYEDLMT</sequence>
<proteinExistence type="predicted"/>
<dbReference type="GO" id="GO:0004519">
    <property type="term" value="F:endonuclease activity"/>
    <property type="evidence" value="ECO:0007669"/>
    <property type="project" value="InterPro"/>
</dbReference>
<keyword evidence="3" id="KW-1185">Reference proteome</keyword>
<dbReference type="InterPro" id="IPR003615">
    <property type="entry name" value="HNH_nuc"/>
</dbReference>
<organism evidence="2 3">
    <name type="scientific">Massilia horti</name>
    <dbReference type="NCBI Taxonomy" id="2562153"/>
    <lineage>
        <taxon>Bacteria</taxon>
        <taxon>Pseudomonadati</taxon>
        <taxon>Pseudomonadota</taxon>
        <taxon>Betaproteobacteria</taxon>
        <taxon>Burkholderiales</taxon>
        <taxon>Oxalobacteraceae</taxon>
        <taxon>Telluria group</taxon>
        <taxon>Massilia</taxon>
    </lineage>
</organism>
<dbReference type="GO" id="GO:0008270">
    <property type="term" value="F:zinc ion binding"/>
    <property type="evidence" value="ECO:0007669"/>
    <property type="project" value="InterPro"/>
</dbReference>
<gene>
    <name evidence="2" type="ORF">E4O92_14580</name>
</gene>
<protein>
    <recommendedName>
        <fullName evidence="1">HNH domain-containing protein</fullName>
    </recommendedName>
</protein>
<comment type="caution">
    <text evidence="2">The sequence shown here is derived from an EMBL/GenBank/DDBJ whole genome shotgun (WGS) entry which is preliminary data.</text>
</comment>
<reference evidence="2 3" key="1">
    <citation type="submission" date="2019-03" db="EMBL/GenBank/DDBJ databases">
        <title>Draft genome of Massilia hortus sp. nov., a novel bacterial species of the Oxalobacteraceae family.</title>
        <authorList>
            <person name="Peta V."/>
            <person name="Raths R."/>
            <person name="Bucking H."/>
        </authorList>
    </citation>
    <scope>NUCLEOTIDE SEQUENCE [LARGE SCALE GENOMIC DNA]</scope>
    <source>
        <strain evidence="2 3">ONC3</strain>
    </source>
</reference>
<evidence type="ECO:0000313" key="2">
    <source>
        <dbReference type="EMBL" id="TFW31152.1"/>
    </source>
</evidence>
<dbReference type="OrthoDB" id="8724879at2"/>
<feature type="domain" description="HNH" evidence="1">
    <location>
        <begin position="88"/>
        <end position="143"/>
    </location>
</feature>
<name>A0A4Y9T297_9BURK</name>
<evidence type="ECO:0000313" key="3">
    <source>
        <dbReference type="Proteomes" id="UP000297258"/>
    </source>
</evidence>
<dbReference type="InterPro" id="IPR002711">
    <property type="entry name" value="HNH"/>
</dbReference>
<dbReference type="Pfam" id="PF01844">
    <property type="entry name" value="HNH"/>
    <property type="match status" value="1"/>
</dbReference>
<dbReference type="EMBL" id="SPUM01000100">
    <property type="protein sequence ID" value="TFW31152.1"/>
    <property type="molecule type" value="Genomic_DNA"/>
</dbReference>
<dbReference type="AlphaFoldDB" id="A0A4Y9T297"/>
<accession>A0A4Y9T297</accession>
<dbReference type="Proteomes" id="UP000297258">
    <property type="component" value="Unassembled WGS sequence"/>
</dbReference>
<dbReference type="GO" id="GO:0003676">
    <property type="term" value="F:nucleic acid binding"/>
    <property type="evidence" value="ECO:0007669"/>
    <property type="project" value="InterPro"/>
</dbReference>
<evidence type="ECO:0000259" key="1">
    <source>
        <dbReference type="Pfam" id="PF01844"/>
    </source>
</evidence>
<dbReference type="CDD" id="cd00085">
    <property type="entry name" value="HNHc"/>
    <property type="match status" value="1"/>
</dbReference>